<protein>
    <submittedName>
        <fullName evidence="2">Transposase</fullName>
    </submittedName>
</protein>
<reference evidence="2 3" key="2">
    <citation type="journal article" date="2012" name="Environ. Microbiol.">
        <title>Characterization of the first alginolytic operons in a marine bacterium: from their emergence in marine Flavobacteriia to their independent transfers to marine Proteobacteria and human gut Bacteroides.</title>
        <authorList>
            <person name="Thomas F."/>
            <person name="Barbeyron T."/>
            <person name="Tonon T."/>
            <person name="Genicot S."/>
            <person name="Czjzek M."/>
            <person name="Michel G."/>
        </authorList>
    </citation>
    <scope>NUCLEOTIDE SEQUENCE [LARGE SCALE GENOMIC DNA]</scope>
    <source>
        <strain evidence="3">DSM 12802 / CCUG 47099 / CIP 106680 / NCIMB 13871 / Dsij</strain>
    </source>
</reference>
<reference evidence="3" key="1">
    <citation type="submission" date="2009-07" db="EMBL/GenBank/DDBJ databases">
        <title>Complete genome sequence of Zobellia galactanivorans Dsij.</title>
        <authorList>
            <consortium name="Genoscope - CEA"/>
        </authorList>
    </citation>
    <scope>NUCLEOTIDE SEQUENCE [LARGE SCALE GENOMIC DNA]</scope>
    <source>
        <strain evidence="3">DSM 12802 / CCUG 47099 / CIP 106680 / NCIMB 13871 / Dsij</strain>
    </source>
</reference>
<name>G0L777_ZOBGA</name>
<dbReference type="AlphaFoldDB" id="G0L777"/>
<gene>
    <name evidence="2" type="ordered locus">zobellia_3069</name>
</gene>
<dbReference type="HOGENOM" id="CLU_3335255_0_0_10"/>
<dbReference type="Pfam" id="PF13683">
    <property type="entry name" value="rve_3"/>
    <property type="match status" value="1"/>
</dbReference>
<dbReference type="GO" id="GO:0015074">
    <property type="term" value="P:DNA integration"/>
    <property type="evidence" value="ECO:0007669"/>
    <property type="project" value="InterPro"/>
</dbReference>
<evidence type="ECO:0000259" key="1">
    <source>
        <dbReference type="Pfam" id="PF13683"/>
    </source>
</evidence>
<organism evidence="2 3">
    <name type="scientific">Zobellia galactanivorans (strain DSM 12802 / CCUG 47099 / CIP 106680 / NCIMB 13871 / Dsij)</name>
    <dbReference type="NCBI Taxonomy" id="63186"/>
    <lineage>
        <taxon>Bacteria</taxon>
        <taxon>Pseudomonadati</taxon>
        <taxon>Bacteroidota</taxon>
        <taxon>Flavobacteriia</taxon>
        <taxon>Flavobacteriales</taxon>
        <taxon>Flavobacteriaceae</taxon>
        <taxon>Zobellia</taxon>
    </lineage>
</organism>
<dbReference type="EMBL" id="FP476056">
    <property type="protein sequence ID" value="CAZ97208.1"/>
    <property type="molecule type" value="Genomic_DNA"/>
</dbReference>
<dbReference type="Proteomes" id="UP000008898">
    <property type="component" value="Chromosome"/>
</dbReference>
<feature type="domain" description="Integrase catalytic" evidence="1">
    <location>
        <begin position="3"/>
        <end position="31"/>
    </location>
</feature>
<proteinExistence type="predicted"/>
<dbReference type="InterPro" id="IPR001584">
    <property type="entry name" value="Integrase_cat-core"/>
</dbReference>
<dbReference type="KEGG" id="zga:ZOBELLIA_3069"/>
<evidence type="ECO:0000313" key="2">
    <source>
        <dbReference type="EMBL" id="CAZ97208.1"/>
    </source>
</evidence>
<dbReference type="PATRIC" id="fig|63186.3.peg.3001"/>
<evidence type="ECO:0000313" key="3">
    <source>
        <dbReference type="Proteomes" id="UP000008898"/>
    </source>
</evidence>
<keyword evidence="3" id="KW-1185">Reference proteome</keyword>
<sequence>MPNKYIFENLDQVRERTQIWMNDYNHHRPHMPWVKYRP</sequence>
<accession>G0L777</accession>